<evidence type="ECO:0000313" key="2">
    <source>
        <dbReference type="Proteomes" id="UP000315082"/>
    </source>
</evidence>
<dbReference type="Proteomes" id="UP000315082">
    <property type="component" value="Chromosome"/>
</dbReference>
<proteinExistence type="predicted"/>
<organism evidence="1 2">
    <name type="scientific">Rosistilla carotiformis</name>
    <dbReference type="NCBI Taxonomy" id="2528017"/>
    <lineage>
        <taxon>Bacteria</taxon>
        <taxon>Pseudomonadati</taxon>
        <taxon>Planctomycetota</taxon>
        <taxon>Planctomycetia</taxon>
        <taxon>Pirellulales</taxon>
        <taxon>Pirellulaceae</taxon>
        <taxon>Rosistilla</taxon>
    </lineage>
</organism>
<evidence type="ECO:0000313" key="1">
    <source>
        <dbReference type="EMBL" id="QDV69431.1"/>
    </source>
</evidence>
<keyword evidence="2" id="KW-1185">Reference proteome</keyword>
<accession>A0A518JV54</accession>
<dbReference type="EMBL" id="CP036348">
    <property type="protein sequence ID" value="QDV69431.1"/>
    <property type="molecule type" value="Genomic_DNA"/>
</dbReference>
<dbReference type="KEGG" id="rcf:Poly24_31470"/>
<reference evidence="1 2" key="1">
    <citation type="submission" date="2019-02" db="EMBL/GenBank/DDBJ databases">
        <title>Deep-cultivation of Planctomycetes and their phenomic and genomic characterization uncovers novel biology.</title>
        <authorList>
            <person name="Wiegand S."/>
            <person name="Jogler M."/>
            <person name="Boedeker C."/>
            <person name="Pinto D."/>
            <person name="Vollmers J."/>
            <person name="Rivas-Marin E."/>
            <person name="Kohn T."/>
            <person name="Peeters S.H."/>
            <person name="Heuer A."/>
            <person name="Rast P."/>
            <person name="Oberbeckmann S."/>
            <person name="Bunk B."/>
            <person name="Jeske O."/>
            <person name="Meyerdierks A."/>
            <person name="Storesund J.E."/>
            <person name="Kallscheuer N."/>
            <person name="Luecker S."/>
            <person name="Lage O.M."/>
            <person name="Pohl T."/>
            <person name="Merkel B.J."/>
            <person name="Hornburger P."/>
            <person name="Mueller R.-W."/>
            <person name="Bruemmer F."/>
            <person name="Labrenz M."/>
            <person name="Spormann A.M."/>
            <person name="Op den Camp H."/>
            <person name="Overmann J."/>
            <person name="Amann R."/>
            <person name="Jetten M.S.M."/>
            <person name="Mascher T."/>
            <person name="Medema M.H."/>
            <person name="Devos D.P."/>
            <person name="Kaster A.-K."/>
            <person name="Ovreas L."/>
            <person name="Rohde M."/>
            <person name="Galperin M.Y."/>
            <person name="Jogler C."/>
        </authorList>
    </citation>
    <scope>NUCLEOTIDE SEQUENCE [LARGE SCALE GENOMIC DNA]</scope>
    <source>
        <strain evidence="1 2">Poly24</strain>
    </source>
</reference>
<dbReference type="AlphaFoldDB" id="A0A518JV54"/>
<gene>
    <name evidence="1" type="ORF">Poly24_31470</name>
</gene>
<protein>
    <submittedName>
        <fullName evidence="1">Uncharacterized protein</fullName>
    </submittedName>
</protein>
<name>A0A518JV54_9BACT</name>
<sequence length="64" mass="7397">MDRWPREFAIQKLPPQDAEVFRIHALAGGWNENHIEEQAFSRSLLQLPTDSETDYTECEIASHA</sequence>